<dbReference type="InterPro" id="IPR002560">
    <property type="entry name" value="Transposase_DDE"/>
</dbReference>
<organism evidence="2 3">
    <name type="scientific">Brachybacterium tyrofermentans</name>
    <dbReference type="NCBI Taxonomy" id="47848"/>
    <lineage>
        <taxon>Bacteria</taxon>
        <taxon>Bacillati</taxon>
        <taxon>Actinomycetota</taxon>
        <taxon>Actinomycetes</taxon>
        <taxon>Micrococcales</taxon>
        <taxon>Dermabacteraceae</taxon>
        <taxon>Brachybacterium</taxon>
    </lineage>
</organism>
<proteinExistence type="predicted"/>
<dbReference type="EMBL" id="JBHSLN010000061">
    <property type="protein sequence ID" value="MFC5298413.1"/>
    <property type="molecule type" value="Genomic_DNA"/>
</dbReference>
<dbReference type="RefSeq" id="WP_377802434.1">
    <property type="nucleotide sequence ID" value="NZ_JBHSLN010000061.1"/>
</dbReference>
<gene>
    <name evidence="2" type="ORF">ACFPK8_12915</name>
</gene>
<feature type="domain" description="Transposase IS204/IS1001/IS1096/IS1165 DDE" evidence="1">
    <location>
        <begin position="17"/>
        <end position="76"/>
    </location>
</feature>
<sequence length="86" mass="9642">MLLPRFDTTMGYFAQIANMPETTKLYDTVVTWWDAIEVLVVTGATTARVEAANTGIKNIKRTGRGFRNAENYRMRILLTSAARTVA</sequence>
<dbReference type="Proteomes" id="UP001595937">
    <property type="component" value="Unassembled WGS sequence"/>
</dbReference>
<protein>
    <submittedName>
        <fullName evidence="2">Transposase</fullName>
    </submittedName>
</protein>
<accession>A0ABW0FHY4</accession>
<evidence type="ECO:0000313" key="3">
    <source>
        <dbReference type="Proteomes" id="UP001595937"/>
    </source>
</evidence>
<name>A0ABW0FHY4_9MICO</name>
<comment type="caution">
    <text evidence="2">The sequence shown here is derived from an EMBL/GenBank/DDBJ whole genome shotgun (WGS) entry which is preliminary data.</text>
</comment>
<keyword evidence="3" id="KW-1185">Reference proteome</keyword>
<evidence type="ECO:0000259" key="1">
    <source>
        <dbReference type="Pfam" id="PF01610"/>
    </source>
</evidence>
<dbReference type="Pfam" id="PF01610">
    <property type="entry name" value="DDE_Tnp_ISL3"/>
    <property type="match status" value="1"/>
</dbReference>
<reference evidence="3" key="1">
    <citation type="journal article" date="2019" name="Int. J. Syst. Evol. Microbiol.">
        <title>The Global Catalogue of Microorganisms (GCM) 10K type strain sequencing project: providing services to taxonomists for standard genome sequencing and annotation.</title>
        <authorList>
            <consortium name="The Broad Institute Genomics Platform"/>
            <consortium name="The Broad Institute Genome Sequencing Center for Infectious Disease"/>
            <person name="Wu L."/>
            <person name="Ma J."/>
        </authorList>
    </citation>
    <scope>NUCLEOTIDE SEQUENCE [LARGE SCALE GENOMIC DNA]</scope>
    <source>
        <strain evidence="3">CGMCC 1.16455</strain>
    </source>
</reference>
<evidence type="ECO:0000313" key="2">
    <source>
        <dbReference type="EMBL" id="MFC5298413.1"/>
    </source>
</evidence>